<dbReference type="InterPro" id="IPR001471">
    <property type="entry name" value="AP2/ERF_dom"/>
</dbReference>
<accession>W9RJN8</accession>
<feature type="domain" description="AP2/ERF" evidence="7">
    <location>
        <begin position="117"/>
        <end position="183"/>
    </location>
</feature>
<keyword evidence="3" id="KW-0238">DNA-binding</keyword>
<keyword evidence="2" id="KW-0805">Transcription regulation</keyword>
<dbReference type="EMBL" id="KE344319">
    <property type="protein sequence ID" value="EXB56928.1"/>
    <property type="molecule type" value="Genomic_DNA"/>
</dbReference>
<dbReference type="PROSITE" id="PS51032">
    <property type="entry name" value="AP2_ERF"/>
    <property type="match status" value="1"/>
</dbReference>
<dbReference type="SUPFAM" id="SSF54171">
    <property type="entry name" value="DNA-binding domain"/>
    <property type="match status" value="1"/>
</dbReference>
<evidence type="ECO:0000256" key="3">
    <source>
        <dbReference type="ARBA" id="ARBA00023125"/>
    </source>
</evidence>
<evidence type="ECO:0000256" key="2">
    <source>
        <dbReference type="ARBA" id="ARBA00023015"/>
    </source>
</evidence>
<keyword evidence="4" id="KW-0804">Transcription</keyword>
<evidence type="ECO:0000313" key="9">
    <source>
        <dbReference type="Proteomes" id="UP000030645"/>
    </source>
</evidence>
<keyword evidence="9" id="KW-1185">Reference proteome</keyword>
<evidence type="ECO:0000259" key="7">
    <source>
        <dbReference type="PROSITE" id="PS51032"/>
    </source>
</evidence>
<dbReference type="GO" id="GO:0003700">
    <property type="term" value="F:DNA-binding transcription factor activity"/>
    <property type="evidence" value="ECO:0007669"/>
    <property type="project" value="InterPro"/>
</dbReference>
<dbReference type="InterPro" id="IPR016177">
    <property type="entry name" value="DNA-bd_dom_sf"/>
</dbReference>
<dbReference type="PANTHER" id="PTHR31194:SF187">
    <property type="entry name" value="ETHYLENE-RESPONSIVE TRANSCRIPTION FACTOR ERF118-LIKE"/>
    <property type="match status" value="1"/>
</dbReference>
<comment type="subcellular location">
    <subcellularLocation>
        <location evidence="1">Nucleus</location>
    </subcellularLocation>
</comment>
<organism evidence="8 9">
    <name type="scientific">Morus notabilis</name>
    <dbReference type="NCBI Taxonomy" id="981085"/>
    <lineage>
        <taxon>Eukaryota</taxon>
        <taxon>Viridiplantae</taxon>
        <taxon>Streptophyta</taxon>
        <taxon>Embryophyta</taxon>
        <taxon>Tracheophyta</taxon>
        <taxon>Spermatophyta</taxon>
        <taxon>Magnoliopsida</taxon>
        <taxon>eudicotyledons</taxon>
        <taxon>Gunneridae</taxon>
        <taxon>Pentapetalae</taxon>
        <taxon>rosids</taxon>
        <taxon>fabids</taxon>
        <taxon>Rosales</taxon>
        <taxon>Moraceae</taxon>
        <taxon>Moreae</taxon>
        <taxon>Morus</taxon>
    </lineage>
</organism>
<dbReference type="CDD" id="cd00018">
    <property type="entry name" value="AP2"/>
    <property type="match status" value="1"/>
</dbReference>
<dbReference type="eggNOG" id="ENOG502S2BD">
    <property type="taxonomic scope" value="Eukaryota"/>
</dbReference>
<name>W9RJN8_9ROSA</name>
<evidence type="ECO:0000256" key="4">
    <source>
        <dbReference type="ARBA" id="ARBA00023163"/>
    </source>
</evidence>
<dbReference type="Pfam" id="PF00847">
    <property type="entry name" value="AP2"/>
    <property type="match status" value="1"/>
</dbReference>
<evidence type="ECO:0000256" key="1">
    <source>
        <dbReference type="ARBA" id="ARBA00004123"/>
    </source>
</evidence>
<evidence type="ECO:0000313" key="8">
    <source>
        <dbReference type="EMBL" id="EXB56928.1"/>
    </source>
</evidence>
<protein>
    <submittedName>
        <fullName evidence="8">Ethylene-responsive transcription factor</fullName>
    </submittedName>
</protein>
<keyword evidence="5" id="KW-0539">Nucleus</keyword>
<dbReference type="Gene3D" id="3.30.730.10">
    <property type="entry name" value="AP2/ERF domain"/>
    <property type="match status" value="1"/>
</dbReference>
<dbReference type="Proteomes" id="UP000030645">
    <property type="component" value="Unassembled WGS sequence"/>
</dbReference>
<dbReference type="SMART" id="SM00380">
    <property type="entry name" value="AP2"/>
    <property type="match status" value="1"/>
</dbReference>
<dbReference type="GO" id="GO:0003677">
    <property type="term" value="F:DNA binding"/>
    <property type="evidence" value="ECO:0007669"/>
    <property type="project" value="UniProtKB-KW"/>
</dbReference>
<reference evidence="9" key="1">
    <citation type="submission" date="2013-01" db="EMBL/GenBank/DDBJ databases">
        <title>Draft Genome Sequence of a Mulberry Tree, Morus notabilis C.K. Schneid.</title>
        <authorList>
            <person name="He N."/>
            <person name="Zhao S."/>
        </authorList>
    </citation>
    <scope>NUCLEOTIDE SEQUENCE</scope>
</reference>
<proteinExistence type="predicted"/>
<dbReference type="InterPro" id="IPR050913">
    <property type="entry name" value="AP2/ERF_ERF"/>
</dbReference>
<gene>
    <name evidence="8" type="ORF">L484_019973</name>
</gene>
<dbReference type="AlphaFoldDB" id="W9RJN8"/>
<dbReference type="KEGG" id="mnt:21402888"/>
<dbReference type="OrthoDB" id="1276482at2759"/>
<evidence type="ECO:0000256" key="6">
    <source>
        <dbReference type="SAM" id="MobiDB-lite"/>
    </source>
</evidence>
<dbReference type="InterPro" id="IPR036955">
    <property type="entry name" value="AP2/ERF_dom_sf"/>
</dbReference>
<evidence type="ECO:0000256" key="5">
    <source>
        <dbReference type="ARBA" id="ARBA00023242"/>
    </source>
</evidence>
<dbReference type="SMR" id="W9RJN8"/>
<dbReference type="PANTHER" id="PTHR31194">
    <property type="entry name" value="SHN SHINE , DNA BINDING / TRANSCRIPTION FACTOR"/>
    <property type="match status" value="1"/>
</dbReference>
<dbReference type="GO" id="GO:0005634">
    <property type="term" value="C:nucleus"/>
    <property type="evidence" value="ECO:0007669"/>
    <property type="project" value="UniProtKB-SubCell"/>
</dbReference>
<feature type="region of interest" description="Disordered" evidence="6">
    <location>
        <begin position="95"/>
        <end position="117"/>
    </location>
</feature>
<dbReference type="STRING" id="981085.W9RJN8"/>
<dbReference type="PRINTS" id="PR00367">
    <property type="entry name" value="ETHRSPELEMNT"/>
</dbReference>
<sequence length="341" mass="38334">MPGIKNEFLNQVMNGNIKGKTKKLIKETERSNSMKRIRIICHDPYATDSSSDEDEENEINRHGFRKSKRFISEIFIAGSPRKSCSASVYRQKPDKVNNSMSSKVDRSKKIRRSPSSMYKGVRRRKWGKFAAEIRDPIRGGRLWLGTYNTAEEAAGAYQKKKREFEALQLLEKTKGGSEILSFGESRAKSECESLNLSETSKDDTKSLFSHPSPSSVLDMSSAASNGCVELIENLKKEECSTGNARESDYEEERVLDLLEEPIVSPLANEEFELGFEENSLFGTDFVDHLFDDQDLISDDYALCGGYKNGEAGSLLPLPPIDFDFGNQGLAWLDETLNMAFP</sequence>